<gene>
    <name evidence="2" type="ORF">GKO46_13060</name>
    <name evidence="3" type="ORF">GKO48_03555</name>
</gene>
<evidence type="ECO:0000313" key="3">
    <source>
        <dbReference type="EMBL" id="WFG38718.1"/>
    </source>
</evidence>
<proteinExistence type="predicted"/>
<dbReference type="SUPFAM" id="SSF53649">
    <property type="entry name" value="Alkaline phosphatase-like"/>
    <property type="match status" value="1"/>
</dbReference>
<keyword evidence="3" id="KW-0378">Hydrolase</keyword>
<dbReference type="Pfam" id="PF00884">
    <property type="entry name" value="Sulfatase"/>
    <property type="match status" value="1"/>
</dbReference>
<name>A0AAJ5ZIE1_9CHLR</name>
<dbReference type="EMBL" id="WMBE01000005">
    <property type="protein sequence ID" value="MDG0867993.1"/>
    <property type="molecule type" value="Genomic_DNA"/>
</dbReference>
<sequence length="556" mass="62402">MPAKVQPRSKNHVRNPEKTLRPNIVFAFADDWGRYASAYRNQPGESSIHELIETPNFDRIAGEGTLFLNANVPAPSCTPCRSSILTGRYFWQTGLGAILQGARWDETIPTYPLILEEAGYHIGYTYKVWSPGLTTNAPYGGARTAYESAGSRYNAFSEEVTARPAGQSIEDAKQEILDETADNFQSFLDARPKNDDGTDEPFCYWWGPTNTHREWQQGSGKELWNIDPDDLKGRMPEFLPDVHEIREDFADYLGECQAVDAGLGVLLAKLEEIGELDNTIIAVSGDHGIPGFPRAKCNLYKLGTEVTMAVRWPEAISAGRTVDDFVNLMDIAPTFLEAAGVDLPKGMTGKSLMPLLRSEGSGQIEPERDFVVTGRERHNLKENPGPDEGLPYPTRAIRTKDFLYIHNFEPDRWPAGDPMGLDDPTKEPPPADELLHSYTVVYADLDKGPTRSWMIYNRADPEVAPLFELGFGKRPQEELYDLRSDPHYMTNLAQDPEHEDKRKELHDRLMAILVEQNDPRVVETPVRFEHPPYAGPVPEDWKIENAKGVESLGTSR</sequence>
<feature type="domain" description="Sulfatase N-terminal" evidence="1">
    <location>
        <begin position="22"/>
        <end position="341"/>
    </location>
</feature>
<dbReference type="CDD" id="cd16027">
    <property type="entry name" value="SGSH"/>
    <property type="match status" value="1"/>
</dbReference>
<dbReference type="GO" id="GO:0016787">
    <property type="term" value="F:hydrolase activity"/>
    <property type="evidence" value="ECO:0007669"/>
    <property type="project" value="UniProtKB-KW"/>
</dbReference>
<dbReference type="PANTHER" id="PTHR43751:SF1">
    <property type="entry name" value="SULFATASE ATSG-RELATED"/>
    <property type="match status" value="1"/>
</dbReference>
<evidence type="ECO:0000259" key="1">
    <source>
        <dbReference type="Pfam" id="PF00884"/>
    </source>
</evidence>
<reference evidence="4 5" key="1">
    <citation type="submission" date="2019-11" db="EMBL/GenBank/DDBJ databases">
        <authorList>
            <person name="Cho J.-C."/>
        </authorList>
    </citation>
    <scope>NUCLEOTIDE SEQUENCE [LARGE SCALE GENOMIC DNA]</scope>
    <source>
        <strain evidence="3 4">JH1073</strain>
        <strain evidence="2 5">JH702</strain>
    </source>
</reference>
<dbReference type="AlphaFoldDB" id="A0AAJ5ZIE1"/>
<keyword evidence="4" id="KW-1185">Reference proteome</keyword>
<dbReference type="InterPro" id="IPR017850">
    <property type="entry name" value="Alkaline_phosphatase_core_sf"/>
</dbReference>
<organism evidence="3 4">
    <name type="scientific">Candidatus Lucifugimonas marina</name>
    <dbReference type="NCBI Taxonomy" id="3038979"/>
    <lineage>
        <taxon>Bacteria</taxon>
        <taxon>Bacillati</taxon>
        <taxon>Chloroflexota</taxon>
        <taxon>Dehalococcoidia</taxon>
        <taxon>SAR202 cluster</taxon>
        <taxon>Candidatus Lucifugimonadales</taxon>
        <taxon>Candidatus Lucifugimonadaceae</taxon>
        <taxon>Candidatus Lucifugimonas</taxon>
    </lineage>
</organism>
<evidence type="ECO:0000313" key="5">
    <source>
        <dbReference type="Proteomes" id="UP001321249"/>
    </source>
</evidence>
<accession>A0AAJ5ZIE1</accession>
<protein>
    <submittedName>
        <fullName evidence="3">Sulfatase-like hydrolase/transferase</fullName>
    </submittedName>
</protein>
<dbReference type="EMBL" id="CP046147">
    <property type="protein sequence ID" value="WFG38718.1"/>
    <property type="molecule type" value="Genomic_DNA"/>
</dbReference>
<dbReference type="Proteomes" id="UP001219901">
    <property type="component" value="Chromosome"/>
</dbReference>
<reference evidence="3" key="2">
    <citation type="journal article" date="2023" name="Nat. Commun.">
        <title>Cultivation of marine bacteria of the SAR202 clade.</title>
        <authorList>
            <person name="Lim Y."/>
            <person name="Seo J.H."/>
            <person name="Giovannoni S.J."/>
            <person name="Kang I."/>
            <person name="Cho J.C."/>
        </authorList>
    </citation>
    <scope>NUCLEOTIDE SEQUENCE</scope>
    <source>
        <strain evidence="3">JH1073</strain>
    </source>
</reference>
<evidence type="ECO:0000313" key="2">
    <source>
        <dbReference type="EMBL" id="MDG0867993.1"/>
    </source>
</evidence>
<dbReference type="InterPro" id="IPR000917">
    <property type="entry name" value="Sulfatase_N"/>
</dbReference>
<reference evidence="4" key="3">
    <citation type="submission" date="2023-06" db="EMBL/GenBank/DDBJ databases">
        <title>Pangenomics reveal diversification of enzyme families and niche specialization in globally abundant SAR202 bacteria.</title>
        <authorList>
            <person name="Saw J.H.W."/>
        </authorList>
    </citation>
    <scope>NUCLEOTIDE SEQUENCE [LARGE SCALE GENOMIC DNA]</scope>
    <source>
        <strain evidence="4">JH1073</strain>
    </source>
</reference>
<dbReference type="Gene3D" id="3.40.720.10">
    <property type="entry name" value="Alkaline Phosphatase, subunit A"/>
    <property type="match status" value="1"/>
</dbReference>
<dbReference type="Proteomes" id="UP001321249">
    <property type="component" value="Unassembled WGS sequence"/>
</dbReference>
<dbReference type="PANTHER" id="PTHR43751">
    <property type="entry name" value="SULFATASE"/>
    <property type="match status" value="1"/>
</dbReference>
<dbReference type="InterPro" id="IPR052701">
    <property type="entry name" value="GAG_Ulvan_Degrading_Sulfatases"/>
</dbReference>
<evidence type="ECO:0000313" key="4">
    <source>
        <dbReference type="Proteomes" id="UP001219901"/>
    </source>
</evidence>